<accession>A0ABS2QV95</accession>
<name>A0ABS2QV95_9BACI</name>
<sequence>MKQMKRILILLSLASILIGGGHYVKKRWDMKKAYATEQFVKKHMINDNGTIATYRNQTDEKNDEFALGRESLSESSGLWLHYLVRTNQYKAFDQHLSVVYEHFLHKEKKLLYWKIGEVGEINATTNAFIDDLRVIEALYMAYEKWEDLRMRKLADEMSKAVITYQQKAGMFMDYYDMKHEWLGSQITLSYIIPEAFFYMTKYHKLPRSDYLRMVHFLKDIPTKAGFFPKNYQVEEKAFIYDKKINLIDQSYIAYHLATIGEAHTEYADWVYGEFDRNGKLFGSYSRNKHPLTNDESPALYGITILYFLQIGYLKEALELYERMIAFRTSNPMSRFYGGYVTLENKDTHIFDNLFPLLAEDELVKRGLLETKLHP</sequence>
<dbReference type="InterPro" id="IPR012341">
    <property type="entry name" value="6hp_glycosidase-like_sf"/>
</dbReference>
<comment type="caution">
    <text evidence="1">The sequence shown here is derived from an EMBL/GenBank/DDBJ whole genome shotgun (WGS) entry which is preliminary data.</text>
</comment>
<evidence type="ECO:0000313" key="2">
    <source>
        <dbReference type="Proteomes" id="UP000809829"/>
    </source>
</evidence>
<keyword evidence="2" id="KW-1185">Reference proteome</keyword>
<proteinExistence type="predicted"/>
<protein>
    <recommendedName>
        <fullName evidence="3">Glycosyl hydrolase family 8</fullName>
    </recommendedName>
</protein>
<dbReference type="InterPro" id="IPR008928">
    <property type="entry name" value="6-hairpin_glycosidase_sf"/>
</dbReference>
<reference evidence="1 2" key="1">
    <citation type="submission" date="2021-01" db="EMBL/GenBank/DDBJ databases">
        <title>Genomic Encyclopedia of Type Strains, Phase IV (KMG-IV): sequencing the most valuable type-strain genomes for metagenomic binning, comparative biology and taxonomic classification.</title>
        <authorList>
            <person name="Goeker M."/>
        </authorList>
    </citation>
    <scope>NUCLEOTIDE SEQUENCE [LARGE SCALE GENOMIC DNA]</scope>
    <source>
        <strain evidence="1 2">DSM 104297</strain>
    </source>
</reference>
<dbReference type="Proteomes" id="UP000809829">
    <property type="component" value="Unassembled WGS sequence"/>
</dbReference>
<dbReference type="RefSeq" id="WP_205185317.1">
    <property type="nucleotide sequence ID" value="NZ_JAFBFC010000002.1"/>
</dbReference>
<organism evidence="1 2">
    <name type="scientific">Priestia iocasae</name>
    <dbReference type="NCBI Taxonomy" id="2291674"/>
    <lineage>
        <taxon>Bacteria</taxon>
        <taxon>Bacillati</taxon>
        <taxon>Bacillota</taxon>
        <taxon>Bacilli</taxon>
        <taxon>Bacillales</taxon>
        <taxon>Bacillaceae</taxon>
        <taxon>Priestia</taxon>
    </lineage>
</organism>
<gene>
    <name evidence="1" type="ORF">JOC83_001228</name>
</gene>
<dbReference type="SUPFAM" id="SSF48208">
    <property type="entry name" value="Six-hairpin glycosidases"/>
    <property type="match status" value="1"/>
</dbReference>
<dbReference type="EMBL" id="JAFBFC010000002">
    <property type="protein sequence ID" value="MBM7702394.1"/>
    <property type="molecule type" value="Genomic_DNA"/>
</dbReference>
<evidence type="ECO:0008006" key="3">
    <source>
        <dbReference type="Google" id="ProtNLM"/>
    </source>
</evidence>
<dbReference type="Gene3D" id="1.50.10.10">
    <property type="match status" value="1"/>
</dbReference>
<evidence type="ECO:0000313" key="1">
    <source>
        <dbReference type="EMBL" id="MBM7702394.1"/>
    </source>
</evidence>